<evidence type="ECO:0000256" key="9">
    <source>
        <dbReference type="RuleBase" id="RU003722"/>
    </source>
</evidence>
<dbReference type="GO" id="GO:0051453">
    <property type="term" value="P:regulation of intracellular pH"/>
    <property type="evidence" value="ECO:0007669"/>
    <property type="project" value="TreeGrafter"/>
</dbReference>
<comment type="similarity">
    <text evidence="9">Belongs to the monovalent cation:proton antiporter 1 (CPA1) transporter (TC 2.A.36) family.</text>
</comment>
<keyword evidence="7 11" id="KW-0472">Membrane</keyword>
<feature type="transmembrane region" description="Helical" evidence="11">
    <location>
        <begin position="49"/>
        <end position="68"/>
    </location>
</feature>
<keyword evidence="2 9" id="KW-0813">Transport</keyword>
<feature type="transmembrane region" description="Helical" evidence="11">
    <location>
        <begin position="20"/>
        <end position="37"/>
    </location>
</feature>
<feature type="transmembrane region" description="Helical" evidence="11">
    <location>
        <begin position="413"/>
        <end position="438"/>
    </location>
</feature>
<dbReference type="PRINTS" id="PR01084">
    <property type="entry name" value="NAHEXCHNGR"/>
</dbReference>
<protein>
    <recommendedName>
        <fullName evidence="9">Sodium/hydrogen exchanger</fullName>
    </recommendedName>
</protein>
<comment type="caution">
    <text evidence="13">The sequence shown here is derived from an EMBL/GenBank/DDBJ whole genome shotgun (WGS) entry which is preliminary data.</text>
</comment>
<evidence type="ECO:0000256" key="8">
    <source>
        <dbReference type="ARBA" id="ARBA00023201"/>
    </source>
</evidence>
<feature type="transmembrane region" description="Helical" evidence="11">
    <location>
        <begin position="250"/>
        <end position="269"/>
    </location>
</feature>
<feature type="domain" description="Cation/H+ exchanger transmembrane" evidence="12">
    <location>
        <begin position="44"/>
        <end position="432"/>
    </location>
</feature>
<evidence type="ECO:0000256" key="4">
    <source>
        <dbReference type="ARBA" id="ARBA00022989"/>
    </source>
</evidence>
<feature type="region of interest" description="Disordered" evidence="10">
    <location>
        <begin position="504"/>
        <end position="525"/>
    </location>
</feature>
<keyword evidence="6 9" id="KW-0406">Ion transport</keyword>
<sequence>MVPSELSALKAHEAQTWTGVELLVCAVLQLFLVFLAYRLDRSTAQQWFIPESACAILFGLCFGVVLKFCTPVQDDAMGLNPQVLFFGLLPPIILEAGFNMKKRGFFTNFSTILLLAIVGTLIATFVTGGALIWLGHMGWITALTPAEAYLYGALISAVDPIATLSVFKKSDAPPMLFNLVFGESVLNDGVAIVVFVLFQESIRKGVHEINSEAASNVIFQVIVILFGSILLAAVVCLVSAFMLKHADPSLQLYPSYEISIILLSAYISYVVGDLAGLSGIVALFFSGVLMSHYHLTTISQESATALKHLLSTLAFLAENFIFLYLGVSVVAYSGAFKWDWAFIAWQMLILLVARACNTFPLCTLANCGRKEQIPFSFMVVIWFSGLRGAIAFALALNIWTINGDHAGVIKSSTLFTVMSTTLVFGMLTGPLLTSLGLVKVSKSAPLSLRPEAVKLLDEMDQNDNEHGFEESPPSPQHARERLNASNQGMHGLWTSVDEKYLMPLFGRSSPDGALPPPPTPSGFGR</sequence>
<reference evidence="13 14" key="1">
    <citation type="submission" date="2019-07" db="EMBL/GenBank/DDBJ databases">
        <title>Genomics analysis of Aphanomyces spp. identifies a new class of oomycete effector associated with host adaptation.</title>
        <authorList>
            <person name="Gaulin E."/>
        </authorList>
    </citation>
    <scope>NUCLEOTIDE SEQUENCE [LARGE SCALE GENOMIC DNA]</scope>
    <source>
        <strain evidence="13 14">ATCC 201684</strain>
    </source>
</reference>
<dbReference type="GO" id="GO:0015385">
    <property type="term" value="F:sodium:proton antiporter activity"/>
    <property type="evidence" value="ECO:0007669"/>
    <property type="project" value="InterPro"/>
</dbReference>
<dbReference type="Pfam" id="PF00999">
    <property type="entry name" value="Na_H_Exchanger"/>
    <property type="match status" value="1"/>
</dbReference>
<evidence type="ECO:0000256" key="5">
    <source>
        <dbReference type="ARBA" id="ARBA00023053"/>
    </source>
</evidence>
<feature type="transmembrane region" description="Helical" evidence="11">
    <location>
        <begin position="112"/>
        <end position="136"/>
    </location>
</feature>
<feature type="transmembrane region" description="Helical" evidence="11">
    <location>
        <begin position="179"/>
        <end position="198"/>
    </location>
</feature>
<gene>
    <name evidence="13" type="ORF">Ae201684_007267</name>
</gene>
<feature type="transmembrane region" description="Helical" evidence="11">
    <location>
        <begin position="377"/>
        <end position="401"/>
    </location>
</feature>
<dbReference type="Proteomes" id="UP000481153">
    <property type="component" value="Unassembled WGS sequence"/>
</dbReference>
<evidence type="ECO:0000256" key="1">
    <source>
        <dbReference type="ARBA" id="ARBA00004141"/>
    </source>
</evidence>
<dbReference type="Gene3D" id="6.10.140.1330">
    <property type="match status" value="1"/>
</dbReference>
<keyword evidence="3 9" id="KW-0812">Transmembrane</keyword>
<evidence type="ECO:0000256" key="2">
    <source>
        <dbReference type="ARBA" id="ARBA00022448"/>
    </source>
</evidence>
<organism evidence="13 14">
    <name type="scientific">Aphanomyces euteiches</name>
    <dbReference type="NCBI Taxonomy" id="100861"/>
    <lineage>
        <taxon>Eukaryota</taxon>
        <taxon>Sar</taxon>
        <taxon>Stramenopiles</taxon>
        <taxon>Oomycota</taxon>
        <taxon>Saprolegniomycetes</taxon>
        <taxon>Saprolegniales</taxon>
        <taxon>Verrucalvaceae</taxon>
        <taxon>Aphanomyces</taxon>
    </lineage>
</organism>
<keyword evidence="8 9" id="KW-0739">Sodium transport</keyword>
<dbReference type="InterPro" id="IPR006153">
    <property type="entry name" value="Cation/H_exchanger_TM"/>
</dbReference>
<name>A0A6G0X841_9STRA</name>
<dbReference type="InterPro" id="IPR018422">
    <property type="entry name" value="Cation/H_exchanger_CPA1"/>
</dbReference>
<evidence type="ECO:0000256" key="3">
    <source>
        <dbReference type="ARBA" id="ARBA00022692"/>
    </source>
</evidence>
<dbReference type="NCBIfam" id="TIGR00840">
    <property type="entry name" value="b_cpa1"/>
    <property type="match status" value="1"/>
</dbReference>
<comment type="subcellular location">
    <subcellularLocation>
        <location evidence="1">Membrane</location>
        <topology evidence="1">Multi-pass membrane protein</topology>
    </subcellularLocation>
</comment>
<feature type="transmembrane region" description="Helical" evidence="11">
    <location>
        <begin position="83"/>
        <end position="100"/>
    </location>
</feature>
<evidence type="ECO:0000256" key="7">
    <source>
        <dbReference type="ARBA" id="ARBA00023136"/>
    </source>
</evidence>
<keyword evidence="5" id="KW-0915">Sodium</keyword>
<evidence type="ECO:0000256" key="6">
    <source>
        <dbReference type="ARBA" id="ARBA00023065"/>
    </source>
</evidence>
<feature type="transmembrane region" description="Helical" evidence="11">
    <location>
        <begin position="308"/>
        <end position="331"/>
    </location>
</feature>
<feature type="transmembrane region" description="Helical" evidence="11">
    <location>
        <begin position="343"/>
        <end position="365"/>
    </location>
</feature>
<keyword evidence="14" id="KW-1185">Reference proteome</keyword>
<keyword evidence="9" id="KW-0050">Antiport</keyword>
<evidence type="ECO:0000313" key="13">
    <source>
        <dbReference type="EMBL" id="KAF0736245.1"/>
    </source>
</evidence>
<feature type="compositionally biased region" description="Pro residues" evidence="10">
    <location>
        <begin position="513"/>
        <end position="525"/>
    </location>
</feature>
<accession>A0A6G0X841</accession>
<dbReference type="AlphaFoldDB" id="A0A6G0X841"/>
<evidence type="ECO:0000259" key="12">
    <source>
        <dbReference type="Pfam" id="PF00999"/>
    </source>
</evidence>
<evidence type="ECO:0000256" key="11">
    <source>
        <dbReference type="SAM" id="Phobius"/>
    </source>
</evidence>
<dbReference type="GO" id="GO:0098719">
    <property type="term" value="P:sodium ion import across plasma membrane"/>
    <property type="evidence" value="ECO:0007669"/>
    <property type="project" value="TreeGrafter"/>
</dbReference>
<dbReference type="PANTHER" id="PTHR10110:SF187">
    <property type="entry name" value="SODIUM_HYDROGEN EXCHANGER"/>
    <property type="match status" value="1"/>
</dbReference>
<dbReference type="VEuPathDB" id="FungiDB:AeMF1_011533"/>
<evidence type="ECO:0000256" key="10">
    <source>
        <dbReference type="SAM" id="MobiDB-lite"/>
    </source>
</evidence>
<evidence type="ECO:0000313" key="14">
    <source>
        <dbReference type="Proteomes" id="UP000481153"/>
    </source>
</evidence>
<dbReference type="GO" id="GO:0005886">
    <property type="term" value="C:plasma membrane"/>
    <property type="evidence" value="ECO:0007669"/>
    <property type="project" value="TreeGrafter"/>
</dbReference>
<proteinExistence type="inferred from homology"/>
<keyword evidence="4 11" id="KW-1133">Transmembrane helix</keyword>
<dbReference type="PANTHER" id="PTHR10110">
    <property type="entry name" value="SODIUM/HYDROGEN EXCHANGER"/>
    <property type="match status" value="1"/>
</dbReference>
<feature type="transmembrane region" description="Helical" evidence="11">
    <location>
        <begin position="218"/>
        <end position="243"/>
    </location>
</feature>
<dbReference type="GO" id="GO:0015386">
    <property type="term" value="F:potassium:proton antiporter activity"/>
    <property type="evidence" value="ECO:0007669"/>
    <property type="project" value="TreeGrafter"/>
</dbReference>
<dbReference type="InterPro" id="IPR004709">
    <property type="entry name" value="NaH_exchanger"/>
</dbReference>
<feature type="region of interest" description="Disordered" evidence="10">
    <location>
        <begin position="462"/>
        <end position="488"/>
    </location>
</feature>
<dbReference type="EMBL" id="VJMJ01000089">
    <property type="protein sequence ID" value="KAF0736245.1"/>
    <property type="molecule type" value="Genomic_DNA"/>
</dbReference>